<protein>
    <submittedName>
        <fullName evidence="1">Uncharacterized protein</fullName>
    </submittedName>
</protein>
<accession>A0ABX4TR50</accession>
<dbReference type="Proteomes" id="UP001190825">
    <property type="component" value="Unassembled WGS sequence"/>
</dbReference>
<gene>
    <name evidence="1" type="ORF">BMJ33_04700</name>
</gene>
<dbReference type="EMBL" id="NBUC01000042">
    <property type="protein sequence ID" value="PLU07434.1"/>
    <property type="molecule type" value="Genomic_DNA"/>
</dbReference>
<reference evidence="1 2" key="1">
    <citation type="journal article" date="2018" name="FEMS Microbiol. Ecol.">
        <title>Co-invading symbiotic mutualists of Medicago polymorpha retain high ancestral diversity and contain diverse accessory genomes.</title>
        <authorList>
            <person name="Porter S.S."/>
            <person name="Faber-Hammond J.J."/>
            <person name="Friesen M.L."/>
        </authorList>
    </citation>
    <scope>NUCLEOTIDE SEQUENCE [LARGE SCALE GENOMIC DNA]</scope>
    <source>
        <strain evidence="1 2">Str16</strain>
    </source>
</reference>
<proteinExistence type="predicted"/>
<evidence type="ECO:0000313" key="1">
    <source>
        <dbReference type="EMBL" id="PLU07434.1"/>
    </source>
</evidence>
<organism evidence="1 2">
    <name type="scientific">Sinorhizobium medicae</name>
    <dbReference type="NCBI Taxonomy" id="110321"/>
    <lineage>
        <taxon>Bacteria</taxon>
        <taxon>Pseudomonadati</taxon>
        <taxon>Pseudomonadota</taxon>
        <taxon>Alphaproteobacteria</taxon>
        <taxon>Hyphomicrobiales</taxon>
        <taxon>Rhizobiaceae</taxon>
        <taxon>Sinorhizobium/Ensifer group</taxon>
        <taxon>Sinorhizobium</taxon>
    </lineage>
</organism>
<name>A0ABX4TR50_9HYPH</name>
<sequence>MSFFRAITAEEEAATALILALKQRRYPGSEKLNPWEHLHKAAVSPFLDAVGNVLAETGMPAPRLSINRGPSNAFAKF</sequence>
<keyword evidence="2" id="KW-1185">Reference proteome</keyword>
<evidence type="ECO:0000313" key="2">
    <source>
        <dbReference type="Proteomes" id="UP001190825"/>
    </source>
</evidence>
<comment type="caution">
    <text evidence="1">The sequence shown here is derived from an EMBL/GenBank/DDBJ whole genome shotgun (WGS) entry which is preliminary data.</text>
</comment>